<dbReference type="SMART" id="SM00834">
    <property type="entry name" value="CxxC_CXXC_SSSS"/>
    <property type="match status" value="1"/>
</dbReference>
<proteinExistence type="predicted"/>
<dbReference type="RefSeq" id="WP_344423554.1">
    <property type="nucleotide sequence ID" value="NZ_BAAAQK010000023.1"/>
</dbReference>
<dbReference type="EMBL" id="BAAAQK010000023">
    <property type="protein sequence ID" value="GAA1868492.1"/>
    <property type="molecule type" value="Genomic_DNA"/>
</dbReference>
<evidence type="ECO:0000313" key="3">
    <source>
        <dbReference type="EMBL" id="GAA1868492.1"/>
    </source>
</evidence>
<evidence type="ECO:0000259" key="2">
    <source>
        <dbReference type="SMART" id="SM00834"/>
    </source>
</evidence>
<dbReference type="Pfam" id="PF09723">
    <property type="entry name" value="Zn_ribbon_8"/>
    <property type="match status" value="1"/>
</dbReference>
<feature type="domain" description="Putative regulatory protein FmdB zinc ribbon" evidence="2">
    <location>
        <begin position="1"/>
        <end position="40"/>
    </location>
</feature>
<evidence type="ECO:0000313" key="4">
    <source>
        <dbReference type="Proteomes" id="UP001500449"/>
    </source>
</evidence>
<feature type="compositionally biased region" description="Basic residues" evidence="1">
    <location>
        <begin position="129"/>
        <end position="139"/>
    </location>
</feature>
<dbReference type="InterPro" id="IPR013429">
    <property type="entry name" value="Regulatory_FmdB_Zinc_ribbon"/>
</dbReference>
<reference evidence="3 4" key="1">
    <citation type="journal article" date="2019" name="Int. J. Syst. Evol. Microbiol.">
        <title>The Global Catalogue of Microorganisms (GCM) 10K type strain sequencing project: providing services to taxonomists for standard genome sequencing and annotation.</title>
        <authorList>
            <consortium name="The Broad Institute Genomics Platform"/>
            <consortium name="The Broad Institute Genome Sequencing Center for Infectious Disease"/>
            <person name="Wu L."/>
            <person name="Ma J."/>
        </authorList>
    </citation>
    <scope>NUCLEOTIDE SEQUENCE [LARGE SCALE GENOMIC DNA]</scope>
    <source>
        <strain evidence="3 4">JCM 16009</strain>
    </source>
</reference>
<accession>A0ABN2NHR9</accession>
<protein>
    <recommendedName>
        <fullName evidence="2">Putative regulatory protein FmdB zinc ribbon domain-containing protein</fullName>
    </recommendedName>
</protein>
<sequence length="152" mass="16254">MPIYVFRCGCGVRFEHLTSMTATTTPACPSCGGETAKVPARFSLGGQASPGLSRDEMPQTWKGVYDGNAEYVDRARRDWDARQKLEEKYPEIAGDQRPILAHEGRYHEVPLRAGDIPLSGTPPVPGARAHGHGHGHGHGHAAPAAPPAPKGD</sequence>
<feature type="region of interest" description="Disordered" evidence="1">
    <location>
        <begin position="112"/>
        <end position="152"/>
    </location>
</feature>
<organism evidence="3 4">
    <name type="scientific">Pseudonocardia ailaonensis</name>
    <dbReference type="NCBI Taxonomy" id="367279"/>
    <lineage>
        <taxon>Bacteria</taxon>
        <taxon>Bacillati</taxon>
        <taxon>Actinomycetota</taxon>
        <taxon>Actinomycetes</taxon>
        <taxon>Pseudonocardiales</taxon>
        <taxon>Pseudonocardiaceae</taxon>
        <taxon>Pseudonocardia</taxon>
    </lineage>
</organism>
<comment type="caution">
    <text evidence="3">The sequence shown here is derived from an EMBL/GenBank/DDBJ whole genome shotgun (WGS) entry which is preliminary data.</text>
</comment>
<evidence type="ECO:0000256" key="1">
    <source>
        <dbReference type="SAM" id="MobiDB-lite"/>
    </source>
</evidence>
<name>A0ABN2NHR9_9PSEU</name>
<dbReference type="NCBIfam" id="TIGR02605">
    <property type="entry name" value="CxxC_CxxC_SSSS"/>
    <property type="match status" value="1"/>
</dbReference>
<keyword evidence="4" id="KW-1185">Reference proteome</keyword>
<dbReference type="Proteomes" id="UP001500449">
    <property type="component" value="Unassembled WGS sequence"/>
</dbReference>
<gene>
    <name evidence="3" type="ORF">GCM10009836_56200</name>
</gene>